<dbReference type="Proteomes" id="UP001595765">
    <property type="component" value="Unassembled WGS sequence"/>
</dbReference>
<evidence type="ECO:0000313" key="2">
    <source>
        <dbReference type="EMBL" id="MFC4032751.1"/>
    </source>
</evidence>
<comment type="caution">
    <text evidence="2">The sequence shown here is derived from an EMBL/GenBank/DDBJ whole genome shotgun (WGS) entry which is preliminary data.</text>
</comment>
<gene>
    <name evidence="2" type="ORF">ACFO3J_14820</name>
</gene>
<keyword evidence="3" id="KW-1185">Reference proteome</keyword>
<feature type="domain" description="DUF397" evidence="1">
    <location>
        <begin position="11"/>
        <end position="65"/>
    </location>
</feature>
<proteinExistence type="predicted"/>
<evidence type="ECO:0000259" key="1">
    <source>
        <dbReference type="Pfam" id="PF04149"/>
    </source>
</evidence>
<organism evidence="2 3">
    <name type="scientific">Streptomyces polygonati</name>
    <dbReference type="NCBI Taxonomy" id="1617087"/>
    <lineage>
        <taxon>Bacteria</taxon>
        <taxon>Bacillati</taxon>
        <taxon>Actinomycetota</taxon>
        <taxon>Actinomycetes</taxon>
        <taxon>Kitasatosporales</taxon>
        <taxon>Streptomycetaceae</taxon>
        <taxon>Streptomyces</taxon>
    </lineage>
</organism>
<evidence type="ECO:0000313" key="3">
    <source>
        <dbReference type="Proteomes" id="UP001595765"/>
    </source>
</evidence>
<sequence length="72" mass="7427">MPTTGLDLSAAEWRKSSYSNSDGGDCVEVAAGYPGVIPVRDSKDPQGPALVFVASSWSAFVADVKAGRLPNG</sequence>
<dbReference type="RefSeq" id="WP_386429853.1">
    <property type="nucleotide sequence ID" value="NZ_JBHSBB010000010.1"/>
</dbReference>
<dbReference type="Pfam" id="PF04149">
    <property type="entry name" value="DUF397"/>
    <property type="match status" value="1"/>
</dbReference>
<dbReference type="EMBL" id="JBHSBB010000010">
    <property type="protein sequence ID" value="MFC4032751.1"/>
    <property type="molecule type" value="Genomic_DNA"/>
</dbReference>
<name>A0ABV8HMD1_9ACTN</name>
<dbReference type="InterPro" id="IPR007278">
    <property type="entry name" value="DUF397"/>
</dbReference>
<protein>
    <submittedName>
        <fullName evidence="2">DUF397 domain-containing protein</fullName>
    </submittedName>
</protein>
<accession>A0ABV8HMD1</accession>
<reference evidence="3" key="1">
    <citation type="journal article" date="2019" name="Int. J. Syst. Evol. Microbiol.">
        <title>The Global Catalogue of Microorganisms (GCM) 10K type strain sequencing project: providing services to taxonomists for standard genome sequencing and annotation.</title>
        <authorList>
            <consortium name="The Broad Institute Genomics Platform"/>
            <consortium name="The Broad Institute Genome Sequencing Center for Infectious Disease"/>
            <person name="Wu L."/>
            <person name="Ma J."/>
        </authorList>
    </citation>
    <scope>NUCLEOTIDE SEQUENCE [LARGE SCALE GENOMIC DNA]</scope>
    <source>
        <strain evidence="3">CGMCC 4.7237</strain>
    </source>
</reference>